<gene>
    <name evidence="1" type="ORF">HPB50_019158</name>
</gene>
<comment type="caution">
    <text evidence="1">The sequence shown here is derived from an EMBL/GenBank/DDBJ whole genome shotgun (WGS) entry which is preliminary data.</text>
</comment>
<proteinExistence type="predicted"/>
<reference evidence="1" key="1">
    <citation type="submission" date="2020-05" db="EMBL/GenBank/DDBJ databases">
        <title>Large-scale comparative analyses of tick genomes elucidate their genetic diversity and vector capacities.</title>
        <authorList>
            <person name="Jia N."/>
            <person name="Wang J."/>
            <person name="Shi W."/>
            <person name="Du L."/>
            <person name="Sun Y."/>
            <person name="Zhan W."/>
            <person name="Jiang J."/>
            <person name="Wang Q."/>
            <person name="Zhang B."/>
            <person name="Ji P."/>
            <person name="Sakyi L.B."/>
            <person name="Cui X."/>
            <person name="Yuan T."/>
            <person name="Jiang B."/>
            <person name="Yang W."/>
            <person name="Lam T.T.-Y."/>
            <person name="Chang Q."/>
            <person name="Ding S."/>
            <person name="Wang X."/>
            <person name="Zhu J."/>
            <person name="Ruan X."/>
            <person name="Zhao L."/>
            <person name="Wei J."/>
            <person name="Que T."/>
            <person name="Du C."/>
            <person name="Cheng J."/>
            <person name="Dai P."/>
            <person name="Han X."/>
            <person name="Huang E."/>
            <person name="Gao Y."/>
            <person name="Liu J."/>
            <person name="Shao H."/>
            <person name="Ye R."/>
            <person name="Li L."/>
            <person name="Wei W."/>
            <person name="Wang X."/>
            <person name="Wang C."/>
            <person name="Yang T."/>
            <person name="Huo Q."/>
            <person name="Li W."/>
            <person name="Guo W."/>
            <person name="Chen H."/>
            <person name="Zhou L."/>
            <person name="Ni X."/>
            <person name="Tian J."/>
            <person name="Zhou Y."/>
            <person name="Sheng Y."/>
            <person name="Liu T."/>
            <person name="Pan Y."/>
            <person name="Xia L."/>
            <person name="Li J."/>
            <person name="Zhao F."/>
            <person name="Cao W."/>
        </authorList>
    </citation>
    <scope>NUCLEOTIDE SEQUENCE</scope>
    <source>
        <strain evidence="1">Hyas-2018</strain>
    </source>
</reference>
<dbReference type="Proteomes" id="UP000821845">
    <property type="component" value="Chromosome 11"/>
</dbReference>
<dbReference type="EMBL" id="CM023491">
    <property type="protein sequence ID" value="KAH6941501.1"/>
    <property type="molecule type" value="Genomic_DNA"/>
</dbReference>
<name>A0ACB7T5H4_HYAAI</name>
<keyword evidence="2" id="KW-1185">Reference proteome</keyword>
<organism evidence="1 2">
    <name type="scientific">Hyalomma asiaticum</name>
    <name type="common">Tick</name>
    <dbReference type="NCBI Taxonomy" id="266040"/>
    <lineage>
        <taxon>Eukaryota</taxon>
        <taxon>Metazoa</taxon>
        <taxon>Ecdysozoa</taxon>
        <taxon>Arthropoda</taxon>
        <taxon>Chelicerata</taxon>
        <taxon>Arachnida</taxon>
        <taxon>Acari</taxon>
        <taxon>Parasitiformes</taxon>
        <taxon>Ixodida</taxon>
        <taxon>Ixodoidea</taxon>
        <taxon>Ixodidae</taxon>
        <taxon>Hyalomminae</taxon>
        <taxon>Hyalomma</taxon>
    </lineage>
</organism>
<evidence type="ECO:0000313" key="2">
    <source>
        <dbReference type="Proteomes" id="UP000821845"/>
    </source>
</evidence>
<accession>A0ACB7T5H4</accession>
<evidence type="ECO:0000313" key="1">
    <source>
        <dbReference type="EMBL" id="KAH6941501.1"/>
    </source>
</evidence>
<sequence length="412" mass="44827">MMLEVNVLYLAPAPGPPKRTLQVARKIRSKTLGELSTIDSSGDDRADEDILAAGSGGGSPGGGGTGTGTSLPPAQPPDAPQQPVSVDELICTVGPGVLFDGMIPPDGLCHYIYYTSVAVVADVLHAVDTNEGWETFKHAFMGRKKTSGGIAFDIRYVTVMGLNAKVETALKDHASKNIKHYGVLNVLEASTKIKDPYAKAKSILAKLKRIQGSDRTRKTVLGMGIYNYNGHKSYETIKEIFSDAVNESVADTVIVYTSVGWLESRKDCLTQPPSVFDRSVYTGVAAGNSKQAPDILSISKMMRRDQRYKSGVKMGVSLELGTLVYKLKKDKSNVLLNNVNAPCVLQYVTNLDVVCKGLVKNSTFLRHGMSLLLSNAHLGDFHTDGPCKGLNERDREDPFWRIRVIRLELKIP</sequence>
<protein>
    <submittedName>
        <fullName evidence="1">Uncharacterized protein</fullName>
    </submittedName>
</protein>